<feature type="compositionally biased region" description="Low complexity" evidence="2">
    <location>
        <begin position="159"/>
        <end position="169"/>
    </location>
</feature>
<protein>
    <submittedName>
        <fullName evidence="3">Uncharacterized protein</fullName>
    </submittedName>
</protein>
<proteinExistence type="predicted"/>
<feature type="region of interest" description="Disordered" evidence="2">
    <location>
        <begin position="92"/>
        <end position="169"/>
    </location>
</feature>
<organism evidence="3">
    <name type="scientific">Neospora caninum (strain Liverpool)</name>
    <dbReference type="NCBI Taxonomy" id="572307"/>
    <lineage>
        <taxon>Eukaryota</taxon>
        <taxon>Sar</taxon>
        <taxon>Alveolata</taxon>
        <taxon>Apicomplexa</taxon>
        <taxon>Conoidasida</taxon>
        <taxon>Coccidia</taxon>
        <taxon>Eucoccidiorida</taxon>
        <taxon>Eimeriorina</taxon>
        <taxon>Sarcocystidae</taxon>
        <taxon>Neospora</taxon>
    </lineage>
</organism>
<feature type="region of interest" description="Disordered" evidence="2">
    <location>
        <begin position="549"/>
        <end position="659"/>
    </location>
</feature>
<feature type="compositionally biased region" description="Basic and acidic residues" evidence="2">
    <location>
        <begin position="469"/>
        <end position="493"/>
    </location>
</feature>
<feature type="compositionally biased region" description="Basic and acidic residues" evidence="2">
    <location>
        <begin position="605"/>
        <end position="615"/>
    </location>
</feature>
<feature type="coiled-coil region" evidence="1">
    <location>
        <begin position="693"/>
        <end position="720"/>
    </location>
</feature>
<feature type="compositionally biased region" description="Low complexity" evidence="2">
    <location>
        <begin position="52"/>
        <end position="71"/>
    </location>
</feature>
<feature type="region of interest" description="Disordered" evidence="2">
    <location>
        <begin position="444"/>
        <end position="503"/>
    </location>
</feature>
<dbReference type="AlphaFoldDB" id="A0A0F7ULV3"/>
<feature type="compositionally biased region" description="Basic and acidic residues" evidence="2">
    <location>
        <begin position="444"/>
        <end position="458"/>
    </location>
</feature>
<gene>
    <name evidence="3" type="ORF">BN1204_051940</name>
</gene>
<keyword evidence="1" id="KW-0175">Coiled coil</keyword>
<feature type="compositionally biased region" description="Basic and acidic residues" evidence="2">
    <location>
        <begin position="550"/>
        <end position="593"/>
    </location>
</feature>
<reference evidence="3" key="1">
    <citation type="journal article" date="2015" name="PLoS ONE">
        <title>Comprehensive Evaluation of Toxoplasma gondii VEG and Neospora caninum LIV Genomes with Tachyzoite Stage Transcriptome and Proteome Defines Novel Transcript Features.</title>
        <authorList>
            <person name="Ramaprasad A."/>
            <person name="Mourier T."/>
            <person name="Naeem R."/>
            <person name="Malas T.B."/>
            <person name="Moussa E."/>
            <person name="Panigrahi A."/>
            <person name="Vermont S.J."/>
            <person name="Otto T.D."/>
            <person name="Wastling J."/>
            <person name="Pain A."/>
        </authorList>
    </citation>
    <scope>NUCLEOTIDE SEQUENCE</scope>
    <source>
        <strain evidence="3">Liverpool</strain>
    </source>
</reference>
<name>A0A0F7ULV3_NEOCL</name>
<evidence type="ECO:0000313" key="3">
    <source>
        <dbReference type="EMBL" id="CEL69485.1"/>
    </source>
</evidence>
<accession>A0A0F7ULV3</accession>
<feature type="compositionally biased region" description="Basic and acidic residues" evidence="2">
    <location>
        <begin position="113"/>
        <end position="134"/>
    </location>
</feature>
<evidence type="ECO:0000256" key="1">
    <source>
        <dbReference type="SAM" id="Coils"/>
    </source>
</evidence>
<dbReference type="EMBL" id="LN714485">
    <property type="protein sequence ID" value="CEL69485.1"/>
    <property type="molecule type" value="Genomic_DNA"/>
</dbReference>
<sequence length="746" mass="79015">MRPRCTIEAFGPRLCRGSTLSSFAAPVASTAALGTSATFALRPLVATRHSRPSLSSHAFPPSSALSPLPSGVSLDPRSSLSFLFRFSPRVSSRPATSAEPRFLSIPSSSSRQPGKESFRDLLSRLEAEETRETEQESSPVAPQRGHPATGEASPRDPPASSLRSSVSSGSAASLTQRELLRKLLQSFSAHYDRNFFYPGCQSAPLDGPSTWHSSSASSPCSPLSGSCRDRPGPFRGPSLAASLAEACSSVSVALGLLGLQALLGICSFWFSEIRPASSKNEAEARGAADAFVRFRLFFSTSADQVSFFSLFSSDRRGDDCAAEAPASSSLVSPSSLCGDVWRLLAPALFPTDVTPTASLVKGTCLLLSTALLQRAVGATATLAGLGLSAATSSLVSLSAYRYLNADSLHVSGTSGPLFFTSALLLSLPGLPGGRVSSLGLVDTRLEPEGHPDRARSRGPDSQGVSSPHRGGDARLEKKGRPHLETRGEKRHGDTGGGQRSGNLRSDKKILSVLPRLPIAATALAVPVFFELALKAPGAFEAVLRWSGRSGEGHEEGKVEGEAETERRADNTGENFNEDKSKSTARESEKKFSGETRGAAGDMETGDARRDEETAKRTPTIAPSEMKTRAAGAGEPNASSPCSPASSSLSPFPSALPPQPSAGYVQERILFETALAAGVSAALERQKEQGKTVSRDLRRARVEAEEAAEAWERQWEALEIRDMRVLGDLLVFLLTFVGARCARIFPR</sequence>
<evidence type="ECO:0000256" key="2">
    <source>
        <dbReference type="SAM" id="MobiDB-lite"/>
    </source>
</evidence>
<feature type="compositionally biased region" description="Low complexity" evidence="2">
    <location>
        <begin position="635"/>
        <end position="652"/>
    </location>
</feature>
<feature type="region of interest" description="Disordered" evidence="2">
    <location>
        <begin position="51"/>
        <end position="71"/>
    </location>
</feature>